<dbReference type="RefSeq" id="WP_195133637.1">
    <property type="nucleotide sequence ID" value="NZ_JADLQX010000044.1"/>
</dbReference>
<reference evidence="2 3" key="1">
    <citation type="submission" date="2020-10" db="EMBL/GenBank/DDBJ databases">
        <title>Identification of Nocardia species via Next-generation sequencing and recognition of intraspecies genetic diversity.</title>
        <authorList>
            <person name="Li P."/>
            <person name="Li P."/>
            <person name="Lu B."/>
        </authorList>
    </citation>
    <scope>NUCLEOTIDE SEQUENCE [LARGE SCALE GENOMIC DNA]</scope>
    <source>
        <strain evidence="2 3">BJ06-0157</strain>
    </source>
</reference>
<evidence type="ECO:0008006" key="4">
    <source>
        <dbReference type="Google" id="ProtNLM"/>
    </source>
</evidence>
<keyword evidence="3" id="KW-1185">Reference proteome</keyword>
<sequence>MSATTDEMLREVGDLAAANSVWNYSPSEKNESERREAEERAHSAGVSWTRIDKVRVVGFLNQKWLHVRNSPHFEESIRASLLETAKADAWQLRYMVAVEVLRSRQHRVDNSTTQSLADTGQQRRNMAGLAANVETIAVLIDMTESERATVRANAMDDWPRMMAGTAEVMDTPDAIEEVWRDDLGDPWFQSRSDRIADTLRHPIPEPNSRVLVTPEELAAQARRALEAEPPRAQLDRAVHLHEAGDVGLSASIEAAIHPATALEWEPGGVPAPAAEAPDSQDPGLLL</sequence>
<name>A0ABS0D2W7_9NOCA</name>
<evidence type="ECO:0000313" key="2">
    <source>
        <dbReference type="EMBL" id="MBF6302448.1"/>
    </source>
</evidence>
<evidence type="ECO:0000256" key="1">
    <source>
        <dbReference type="SAM" id="MobiDB-lite"/>
    </source>
</evidence>
<protein>
    <recommendedName>
        <fullName evidence="4">DUF222 domain-containing protein</fullName>
    </recommendedName>
</protein>
<dbReference type="Proteomes" id="UP000702209">
    <property type="component" value="Unassembled WGS sequence"/>
</dbReference>
<proteinExistence type="predicted"/>
<accession>A0ABS0D2W7</accession>
<comment type="caution">
    <text evidence="2">The sequence shown here is derived from an EMBL/GenBank/DDBJ whole genome shotgun (WGS) entry which is preliminary data.</text>
</comment>
<feature type="compositionally biased region" description="Low complexity" evidence="1">
    <location>
        <begin position="266"/>
        <end position="277"/>
    </location>
</feature>
<organism evidence="2 3">
    <name type="scientific">Nocardia amamiensis</name>
    <dbReference type="NCBI Taxonomy" id="404578"/>
    <lineage>
        <taxon>Bacteria</taxon>
        <taxon>Bacillati</taxon>
        <taxon>Actinomycetota</taxon>
        <taxon>Actinomycetes</taxon>
        <taxon>Mycobacteriales</taxon>
        <taxon>Nocardiaceae</taxon>
        <taxon>Nocardia</taxon>
    </lineage>
</organism>
<gene>
    <name evidence="2" type="ORF">IU459_33645</name>
</gene>
<evidence type="ECO:0000313" key="3">
    <source>
        <dbReference type="Proteomes" id="UP000702209"/>
    </source>
</evidence>
<dbReference type="EMBL" id="JADLQX010000044">
    <property type="protein sequence ID" value="MBF6302448.1"/>
    <property type="molecule type" value="Genomic_DNA"/>
</dbReference>
<feature type="region of interest" description="Disordered" evidence="1">
    <location>
        <begin position="266"/>
        <end position="286"/>
    </location>
</feature>